<proteinExistence type="predicted"/>
<evidence type="ECO:0000313" key="1">
    <source>
        <dbReference type="EMBL" id="GAG52451.1"/>
    </source>
</evidence>
<gene>
    <name evidence="1" type="ORF">S01H1_79468</name>
</gene>
<dbReference type="EMBL" id="BARS01053575">
    <property type="protein sequence ID" value="GAG52451.1"/>
    <property type="molecule type" value="Genomic_DNA"/>
</dbReference>
<dbReference type="AlphaFoldDB" id="X0ZWP5"/>
<organism evidence="1">
    <name type="scientific">marine sediment metagenome</name>
    <dbReference type="NCBI Taxonomy" id="412755"/>
    <lineage>
        <taxon>unclassified sequences</taxon>
        <taxon>metagenomes</taxon>
        <taxon>ecological metagenomes</taxon>
    </lineage>
</organism>
<accession>X0ZWP5</accession>
<name>X0ZWP5_9ZZZZ</name>
<reference evidence="1" key="1">
    <citation type="journal article" date="2014" name="Front. Microbiol.">
        <title>High frequency of phylogenetically diverse reductive dehalogenase-homologous genes in deep subseafloor sedimentary metagenomes.</title>
        <authorList>
            <person name="Kawai M."/>
            <person name="Futagami T."/>
            <person name="Toyoda A."/>
            <person name="Takaki Y."/>
            <person name="Nishi S."/>
            <person name="Hori S."/>
            <person name="Arai W."/>
            <person name="Tsubouchi T."/>
            <person name="Morono Y."/>
            <person name="Uchiyama I."/>
            <person name="Ito T."/>
            <person name="Fujiyama A."/>
            <person name="Inagaki F."/>
            <person name="Takami H."/>
        </authorList>
    </citation>
    <scope>NUCLEOTIDE SEQUENCE</scope>
    <source>
        <strain evidence="1">Expedition CK06-06</strain>
    </source>
</reference>
<comment type="caution">
    <text evidence="1">The sequence shown here is derived from an EMBL/GenBank/DDBJ whole genome shotgun (WGS) entry which is preliminary data.</text>
</comment>
<sequence>MRCFTVFSFLALFAVASASAQQNPNQKIWYSSKQECMVSRDTIGISSNDQNLVVIRYRFEDRDSMDCFVITSLPDVESLRGSDFFHNFVASFLIRSLLWAHDVVKLLERRAFQRDTDKVWADVEGVMREVEPNLDPQRIIERHSRYAKDYKNYYDNALMDSLLIHHANYERRAGDGWLHFVVRVKK</sequence>
<protein>
    <submittedName>
        <fullName evidence="1">Uncharacterized protein</fullName>
    </submittedName>
</protein>